<dbReference type="PATRIC" id="fig|908627.4.peg.1566"/>
<keyword evidence="5 7" id="KW-1133">Transmembrane helix</keyword>
<organism evidence="8 9">
    <name type="scientific">Caballeronia mineralivorans PML1(12)</name>
    <dbReference type="NCBI Taxonomy" id="908627"/>
    <lineage>
        <taxon>Bacteria</taxon>
        <taxon>Pseudomonadati</taxon>
        <taxon>Pseudomonadota</taxon>
        <taxon>Betaproteobacteria</taxon>
        <taxon>Burkholderiales</taxon>
        <taxon>Burkholderiaceae</taxon>
        <taxon>Caballeronia</taxon>
    </lineage>
</organism>
<accession>A0A0J1D2J5</accession>
<dbReference type="Proteomes" id="UP000035963">
    <property type="component" value="Unassembled WGS sequence"/>
</dbReference>
<dbReference type="PANTHER" id="PTHR33884">
    <property type="entry name" value="UPF0410 PROTEIN YMGE"/>
    <property type="match status" value="1"/>
</dbReference>
<feature type="transmembrane region" description="Helical" evidence="7">
    <location>
        <begin position="30"/>
        <end position="47"/>
    </location>
</feature>
<comment type="subcellular location">
    <subcellularLocation>
        <location evidence="1">Cell membrane</location>
        <topology evidence="1">Multi-pass membrane protein</topology>
    </subcellularLocation>
</comment>
<proteinExistence type="inferred from homology"/>
<name>A0A0J1D2J5_9BURK</name>
<keyword evidence="4 7" id="KW-0812">Transmembrane</keyword>
<dbReference type="RefSeq" id="WP_047845896.1">
    <property type="nucleotide sequence ID" value="NZ_AEJF01000058.1"/>
</dbReference>
<evidence type="ECO:0000256" key="5">
    <source>
        <dbReference type="ARBA" id="ARBA00022989"/>
    </source>
</evidence>
<evidence type="ECO:0000256" key="3">
    <source>
        <dbReference type="ARBA" id="ARBA00022475"/>
    </source>
</evidence>
<feature type="transmembrane region" description="Helical" evidence="7">
    <location>
        <begin position="59"/>
        <end position="79"/>
    </location>
</feature>
<comment type="caution">
    <text evidence="8">The sequence shown here is derived from an EMBL/GenBank/DDBJ whole genome shotgun (WGS) entry which is preliminary data.</text>
</comment>
<keyword evidence="9" id="KW-1185">Reference proteome</keyword>
<comment type="similarity">
    <text evidence="2">Belongs to the UPF0410 family.</text>
</comment>
<sequence>MLSLIGTIIVGGIIGLIARAIKPGDDSMGWIMTIVLGIAGSLVAGYVGRALGWYHEGQVAGWIASVVGAIVLLFIWGLVVRRRA</sequence>
<evidence type="ECO:0000256" key="1">
    <source>
        <dbReference type="ARBA" id="ARBA00004651"/>
    </source>
</evidence>
<keyword evidence="6 7" id="KW-0472">Membrane</keyword>
<keyword evidence="3" id="KW-1003">Cell membrane</keyword>
<protein>
    <submittedName>
        <fullName evidence="8">Transglycosylase</fullName>
    </submittedName>
</protein>
<gene>
    <name evidence="8" type="ORF">EOS_07055</name>
</gene>
<evidence type="ECO:0000256" key="4">
    <source>
        <dbReference type="ARBA" id="ARBA00022692"/>
    </source>
</evidence>
<dbReference type="EMBL" id="AEJF01000058">
    <property type="protein sequence ID" value="KLU26881.1"/>
    <property type="molecule type" value="Genomic_DNA"/>
</dbReference>
<evidence type="ECO:0000256" key="6">
    <source>
        <dbReference type="ARBA" id="ARBA00023136"/>
    </source>
</evidence>
<dbReference type="AlphaFoldDB" id="A0A0J1D2J5"/>
<reference evidence="8 9" key="1">
    <citation type="journal article" date="2015" name="Genome Announc.">
        <title>Draft Genome Sequence of Burkholderia sp. Strain PML1(12), an Ectomycorrhizosphere-Inhabiting Bacterium with Effective Mineral-Weathering Ability.</title>
        <authorList>
            <person name="Uroz S."/>
            <person name="Oger P."/>
        </authorList>
    </citation>
    <scope>NUCLEOTIDE SEQUENCE [LARGE SCALE GENOMIC DNA]</scope>
    <source>
        <strain evidence="9">PML1(12)</strain>
    </source>
</reference>
<evidence type="ECO:0000313" key="8">
    <source>
        <dbReference type="EMBL" id="KLU26881.1"/>
    </source>
</evidence>
<evidence type="ECO:0000256" key="7">
    <source>
        <dbReference type="SAM" id="Phobius"/>
    </source>
</evidence>
<dbReference type="OrthoDB" id="9811343at2"/>
<dbReference type="InterPro" id="IPR007341">
    <property type="entry name" value="Transgly_assoc"/>
</dbReference>
<evidence type="ECO:0000256" key="2">
    <source>
        <dbReference type="ARBA" id="ARBA00011006"/>
    </source>
</evidence>
<evidence type="ECO:0000313" key="9">
    <source>
        <dbReference type="Proteomes" id="UP000035963"/>
    </source>
</evidence>
<dbReference type="PANTHER" id="PTHR33884:SF7">
    <property type="entry name" value="BSL8023 PROTEIN"/>
    <property type="match status" value="1"/>
</dbReference>
<dbReference type="Pfam" id="PF04226">
    <property type="entry name" value="Transgly_assoc"/>
    <property type="match status" value="1"/>
</dbReference>
<dbReference type="GO" id="GO:0005886">
    <property type="term" value="C:plasma membrane"/>
    <property type="evidence" value="ECO:0007669"/>
    <property type="project" value="UniProtKB-SubCell"/>
</dbReference>